<evidence type="ECO:0000256" key="5">
    <source>
        <dbReference type="ARBA" id="ARBA00022692"/>
    </source>
</evidence>
<evidence type="ECO:0000256" key="10">
    <source>
        <dbReference type="ARBA" id="ARBA00023114"/>
    </source>
</evidence>
<proteinExistence type="inferred from homology"/>
<keyword evidence="8 14" id="KW-0843">Virulence</keyword>
<keyword evidence="3 14" id="KW-0813">Transport</keyword>
<dbReference type="EMBL" id="CP014639">
    <property type="protein sequence ID" value="ANH78825.1"/>
    <property type="molecule type" value="Genomic_DNA"/>
</dbReference>
<reference evidence="16" key="1">
    <citation type="submission" date="2016-03" db="EMBL/GenBank/DDBJ databases">
        <title>Culture-independent genomics supports pathogen discovery for uncultivable bacteria within the genus Chlamydia.</title>
        <authorList>
            <person name="Taylor-Brown A."/>
            <person name="Bachmann N.L."/>
            <person name="Borel N."/>
            <person name="Polkinghorne A."/>
        </authorList>
    </citation>
    <scope>NUCLEOTIDE SEQUENCE [LARGE SCALE GENOMIC DNA]</scope>
    <source>
        <strain evidence="16">2742-308</strain>
    </source>
</reference>
<keyword evidence="6" id="KW-0732">Signal</keyword>
<dbReference type="Pfam" id="PF04966">
    <property type="entry name" value="OprB"/>
    <property type="match status" value="1"/>
</dbReference>
<dbReference type="InterPro" id="IPR038673">
    <property type="entry name" value="OprB_sf"/>
</dbReference>
<dbReference type="GO" id="GO:0009279">
    <property type="term" value="C:cell outer membrane"/>
    <property type="evidence" value="ECO:0007669"/>
    <property type="project" value="UniProtKB-SubCell"/>
</dbReference>
<dbReference type="STRING" id="1806891.Cs308_0655"/>
<name>A0A1A9HVG4_9CHLA</name>
<evidence type="ECO:0000313" key="15">
    <source>
        <dbReference type="EMBL" id="ANH78825.1"/>
    </source>
</evidence>
<evidence type="ECO:0000256" key="8">
    <source>
        <dbReference type="ARBA" id="ARBA00023026"/>
    </source>
</evidence>
<sequence length="444" mass="49878">MIFLRSLTFTILCTSSTFTLFCYGVAPQHPEYHHHRYADRLKKKHPKPLPQSPQPSEDILKTHSHSLLSPINKFFTVRPWDNGLSFSKLTKAAEEATNTKISLDATILPQWSYPVTIPRTATEEMPSWQFYFSPNVSWQLYNSLTAGTGSIDFTYTIVRYWKNTGINAGKASGIASGINDYTSREDNINQLTFSQTFPRGLWTLVLGQYSLYAIDGTLYDNDQQSGFISYALSQNASATYSLGSVGTYMQCTPHPQINIQLGFQDAFNINGVNFAIYNLTRNKYNFYGYVSWAPQSKCGNGQYSALIYSTRRVPQQESQTTGWSLNAGQYLGEKLYIFGRWNGATGKAMPVNRSFVGGLVLANPFNRNSQDLFGLGGAINKVNPKAISTKEKTRRYETVIETFATLGFGPHISLTPDMQIYIHPALCKEKRTARVYGIRTNLSL</sequence>
<dbReference type="Proteomes" id="UP000078162">
    <property type="component" value="Chromosome"/>
</dbReference>
<evidence type="ECO:0000256" key="13">
    <source>
        <dbReference type="ARBA" id="ARBA00024946"/>
    </source>
</evidence>
<dbReference type="GO" id="GO:0006811">
    <property type="term" value="P:monoatomic ion transport"/>
    <property type="evidence" value="ECO:0007669"/>
    <property type="project" value="UniProtKB-KW"/>
</dbReference>
<evidence type="ECO:0000256" key="12">
    <source>
        <dbReference type="ARBA" id="ARBA00023237"/>
    </source>
</evidence>
<keyword evidence="5" id="KW-0812">Transmembrane</keyword>
<dbReference type="KEGG" id="csaz:Cs308_0655"/>
<dbReference type="PATRIC" id="fig|1806891.3.peg.645"/>
<dbReference type="RefSeq" id="WP_420834794.1">
    <property type="nucleotide sequence ID" value="NZ_CP014639.1"/>
</dbReference>
<evidence type="ECO:0000256" key="1">
    <source>
        <dbReference type="ARBA" id="ARBA00004571"/>
    </source>
</evidence>
<organism evidence="15 16">
    <name type="scientific">Candidatus Chlamydia sanziniae</name>
    <dbReference type="NCBI Taxonomy" id="1806891"/>
    <lineage>
        <taxon>Bacteria</taxon>
        <taxon>Pseudomonadati</taxon>
        <taxon>Chlamydiota</taxon>
        <taxon>Chlamydiia</taxon>
        <taxon>Chlamydiales</taxon>
        <taxon>Chlamydiaceae</taxon>
        <taxon>Chlamydia/Chlamydophila group</taxon>
        <taxon>Chlamydia</taxon>
    </lineage>
</organism>
<dbReference type="GO" id="GO:0015288">
    <property type="term" value="F:porin activity"/>
    <property type="evidence" value="ECO:0007669"/>
    <property type="project" value="UniProtKB-KW"/>
</dbReference>
<keyword evidence="12 14" id="KW-0998">Cell outer membrane</keyword>
<keyword evidence="4 14" id="KW-1134">Transmembrane beta strand</keyword>
<keyword evidence="10 14" id="KW-0626">Porin</keyword>
<gene>
    <name evidence="15" type="ORF">Cs308_0655</name>
</gene>
<evidence type="ECO:0000256" key="2">
    <source>
        <dbReference type="ARBA" id="ARBA00008769"/>
    </source>
</evidence>
<evidence type="ECO:0000256" key="4">
    <source>
        <dbReference type="ARBA" id="ARBA00022452"/>
    </source>
</evidence>
<dbReference type="GO" id="GO:0008643">
    <property type="term" value="P:carbohydrate transport"/>
    <property type="evidence" value="ECO:0007669"/>
    <property type="project" value="InterPro"/>
</dbReference>
<comment type="function">
    <text evidence="13 14">Facilitates L-arginine uptake, as part of the AaxABC system. The arginine uptake by the bacterium in the macrophage may be a virulence factor against the host innate immune response.</text>
</comment>
<evidence type="ECO:0000256" key="6">
    <source>
        <dbReference type="ARBA" id="ARBA00022729"/>
    </source>
</evidence>
<dbReference type="GO" id="GO:0046930">
    <property type="term" value="C:pore complex"/>
    <property type="evidence" value="ECO:0007669"/>
    <property type="project" value="UniProtKB-KW"/>
</dbReference>
<evidence type="ECO:0000313" key="16">
    <source>
        <dbReference type="Proteomes" id="UP000078162"/>
    </source>
</evidence>
<comment type="subcellular location">
    <subcellularLocation>
        <location evidence="1 14">Cell outer membrane</location>
        <topology evidence="1 14">Multi-pass membrane protein</topology>
    </subcellularLocation>
</comment>
<protein>
    <recommendedName>
        <fullName evidence="14">Porin</fullName>
    </recommendedName>
</protein>
<dbReference type="InterPro" id="IPR007049">
    <property type="entry name" value="Carb-sel_porin_OprB"/>
</dbReference>
<evidence type="ECO:0000256" key="11">
    <source>
        <dbReference type="ARBA" id="ARBA00023136"/>
    </source>
</evidence>
<comment type="similarity">
    <text evidence="2 14">Belongs to the OprB family.</text>
</comment>
<keyword evidence="16" id="KW-1185">Reference proteome</keyword>
<keyword evidence="7 14" id="KW-0029">Amino-acid transport</keyword>
<dbReference type="GO" id="GO:0006865">
    <property type="term" value="P:amino acid transport"/>
    <property type="evidence" value="ECO:0007669"/>
    <property type="project" value="UniProtKB-KW"/>
</dbReference>
<dbReference type="AlphaFoldDB" id="A0A1A9HVG4"/>
<evidence type="ECO:0000256" key="3">
    <source>
        <dbReference type="ARBA" id="ARBA00022448"/>
    </source>
</evidence>
<accession>A0A1A9HVG4</accession>
<evidence type="ECO:0000256" key="14">
    <source>
        <dbReference type="RuleBase" id="RU363072"/>
    </source>
</evidence>
<evidence type="ECO:0000256" key="7">
    <source>
        <dbReference type="ARBA" id="ARBA00022970"/>
    </source>
</evidence>
<evidence type="ECO:0000256" key="9">
    <source>
        <dbReference type="ARBA" id="ARBA00023065"/>
    </source>
</evidence>
<dbReference type="Gene3D" id="2.40.160.180">
    <property type="entry name" value="Carbohydrate-selective porin OprB"/>
    <property type="match status" value="1"/>
</dbReference>
<keyword evidence="11" id="KW-0472">Membrane</keyword>
<keyword evidence="9 14" id="KW-0406">Ion transport</keyword>